<name>A0A420HIZ9_9PEZI</name>
<reference evidence="3 4" key="1">
    <citation type="journal article" date="2018" name="BMC Genomics">
        <title>Comparative genome analyses reveal sequence features reflecting distinct modes of host-adaptation between dicot and monocot powdery mildew.</title>
        <authorList>
            <person name="Wu Y."/>
            <person name="Ma X."/>
            <person name="Pan Z."/>
            <person name="Kale S.D."/>
            <person name="Song Y."/>
            <person name="King H."/>
            <person name="Zhang Q."/>
            <person name="Presley C."/>
            <person name="Deng X."/>
            <person name="Wei C.I."/>
            <person name="Xiao S."/>
        </authorList>
    </citation>
    <scope>NUCLEOTIDE SEQUENCE [LARGE SCALE GENOMIC DNA]</scope>
    <source>
        <strain evidence="3">UMSG2</strain>
    </source>
</reference>
<dbReference type="STRING" id="212602.A0A420HIZ9"/>
<gene>
    <name evidence="3" type="ORF">OnM2_074046</name>
</gene>
<organism evidence="3 4">
    <name type="scientific">Erysiphe neolycopersici</name>
    <dbReference type="NCBI Taxonomy" id="212602"/>
    <lineage>
        <taxon>Eukaryota</taxon>
        <taxon>Fungi</taxon>
        <taxon>Dikarya</taxon>
        <taxon>Ascomycota</taxon>
        <taxon>Pezizomycotina</taxon>
        <taxon>Leotiomycetes</taxon>
        <taxon>Erysiphales</taxon>
        <taxon>Erysiphaceae</taxon>
        <taxon>Erysiphe</taxon>
    </lineage>
</organism>
<dbReference type="InterPro" id="IPR036873">
    <property type="entry name" value="Rhodanese-like_dom_sf"/>
</dbReference>
<dbReference type="SUPFAM" id="SSF52821">
    <property type="entry name" value="Rhodanese/Cell cycle control phosphatase"/>
    <property type="match status" value="1"/>
</dbReference>
<dbReference type="Gene3D" id="3.40.250.10">
    <property type="entry name" value="Rhodanese-like domain"/>
    <property type="match status" value="1"/>
</dbReference>
<dbReference type="PANTHER" id="PTHR44086">
    <property type="entry name" value="THIOSULFATE SULFURTRANSFERASE RDL2, MITOCHONDRIAL-RELATED"/>
    <property type="match status" value="1"/>
</dbReference>
<evidence type="ECO:0000313" key="3">
    <source>
        <dbReference type="EMBL" id="RKF57405.1"/>
    </source>
</evidence>
<dbReference type="Proteomes" id="UP000286134">
    <property type="component" value="Unassembled WGS sequence"/>
</dbReference>
<keyword evidence="3" id="KW-0808">Transferase</keyword>
<protein>
    <submittedName>
        <fullName evidence="3">Thiosulfate sulfurtransferase RDL2, mitochondrial</fullName>
    </submittedName>
</protein>
<dbReference type="PROSITE" id="PS50206">
    <property type="entry name" value="RHODANESE_3"/>
    <property type="match status" value="1"/>
</dbReference>
<dbReference type="GO" id="GO:0004792">
    <property type="term" value="F:thiosulfate-cyanide sulfurtransferase activity"/>
    <property type="evidence" value="ECO:0007669"/>
    <property type="project" value="TreeGrafter"/>
</dbReference>
<dbReference type="SMART" id="SM00450">
    <property type="entry name" value="RHOD"/>
    <property type="match status" value="1"/>
</dbReference>
<proteinExistence type="predicted"/>
<sequence>MIDARRLSRPYTTSDNPESSEGTIKYYNFSDIKELIKAPPSSTRALIDVRENNELYHHGTIPGSLNIPLNSFPEVFTITADEFERLVGFTRPKKDVELIFFCHAGIRSFQAAFRAKMAGWSHVGNYSGGWVDWTENRGKVLKVNPPELMTGKET</sequence>
<dbReference type="InterPro" id="IPR001763">
    <property type="entry name" value="Rhodanese-like_dom"/>
</dbReference>
<feature type="region of interest" description="Disordered" evidence="1">
    <location>
        <begin position="1"/>
        <end position="20"/>
    </location>
</feature>
<keyword evidence="4" id="KW-1185">Reference proteome</keyword>
<evidence type="ECO:0000259" key="2">
    <source>
        <dbReference type="PROSITE" id="PS50206"/>
    </source>
</evidence>
<dbReference type="Pfam" id="PF00581">
    <property type="entry name" value="Rhodanese"/>
    <property type="match status" value="1"/>
</dbReference>
<dbReference type="EMBL" id="MCFK01007444">
    <property type="protein sequence ID" value="RKF57405.1"/>
    <property type="molecule type" value="Genomic_DNA"/>
</dbReference>
<accession>A0A420HIZ9</accession>
<dbReference type="OrthoDB" id="10256463at2759"/>
<dbReference type="GO" id="GO:0005739">
    <property type="term" value="C:mitochondrion"/>
    <property type="evidence" value="ECO:0007669"/>
    <property type="project" value="TreeGrafter"/>
</dbReference>
<evidence type="ECO:0000256" key="1">
    <source>
        <dbReference type="SAM" id="MobiDB-lite"/>
    </source>
</evidence>
<feature type="domain" description="Rhodanese" evidence="2">
    <location>
        <begin position="46"/>
        <end position="142"/>
    </location>
</feature>
<feature type="compositionally biased region" description="Polar residues" evidence="1">
    <location>
        <begin position="10"/>
        <end position="20"/>
    </location>
</feature>
<dbReference type="PANTHER" id="PTHR44086:SF10">
    <property type="entry name" value="THIOSULFATE SULFURTRANSFERASE_RHODANESE-LIKE DOMAIN-CONTAINING PROTEIN 3"/>
    <property type="match status" value="1"/>
</dbReference>
<dbReference type="AlphaFoldDB" id="A0A420HIZ9"/>
<comment type="caution">
    <text evidence="3">The sequence shown here is derived from an EMBL/GenBank/DDBJ whole genome shotgun (WGS) entry which is preliminary data.</text>
</comment>
<evidence type="ECO:0000313" key="4">
    <source>
        <dbReference type="Proteomes" id="UP000286134"/>
    </source>
</evidence>